<dbReference type="Proteomes" id="UP000284605">
    <property type="component" value="Unassembled WGS sequence"/>
</dbReference>
<dbReference type="OrthoDB" id="9761969at2"/>
<evidence type="ECO:0000313" key="4">
    <source>
        <dbReference type="EMBL" id="RJF90053.1"/>
    </source>
</evidence>
<dbReference type="SUPFAM" id="SSF55811">
    <property type="entry name" value="Nudix"/>
    <property type="match status" value="1"/>
</dbReference>
<sequence length="139" mass="15220">MGRLSKGITFGVRGLVLDGDRVLLVRHSYVPGWYLPGGAVEPRESAVDAIRRELLEEANLTVTGTPVLAGLFFNREMAARDHIALYHVTDWTLPALPKPNHEIVAVDFFPLAALPEGTTAATRRRLDEHLTGAAPSPTW</sequence>
<dbReference type="PROSITE" id="PS00893">
    <property type="entry name" value="NUDIX_BOX"/>
    <property type="match status" value="1"/>
</dbReference>
<dbReference type="Pfam" id="PF00293">
    <property type="entry name" value="NUDIX"/>
    <property type="match status" value="1"/>
</dbReference>
<dbReference type="Gene3D" id="3.90.79.10">
    <property type="entry name" value="Nucleoside Triphosphate Pyrophosphohydrolase"/>
    <property type="match status" value="1"/>
</dbReference>
<dbReference type="GO" id="GO:0016787">
    <property type="term" value="F:hydrolase activity"/>
    <property type="evidence" value="ECO:0007669"/>
    <property type="project" value="UniProtKB-KW"/>
</dbReference>
<proteinExistence type="predicted"/>
<keyword evidence="2" id="KW-0378">Hydrolase</keyword>
<comment type="cofactor">
    <cofactor evidence="1">
        <name>Mg(2+)</name>
        <dbReference type="ChEBI" id="CHEBI:18420"/>
    </cofactor>
</comment>
<dbReference type="AlphaFoldDB" id="A0A418WJ39"/>
<evidence type="ECO:0000313" key="5">
    <source>
        <dbReference type="Proteomes" id="UP000284605"/>
    </source>
</evidence>
<evidence type="ECO:0000256" key="1">
    <source>
        <dbReference type="ARBA" id="ARBA00001946"/>
    </source>
</evidence>
<name>A0A418WJ39_9PROT</name>
<gene>
    <name evidence="4" type="ORF">D3874_17545</name>
</gene>
<dbReference type="InterPro" id="IPR020084">
    <property type="entry name" value="NUDIX_hydrolase_CS"/>
</dbReference>
<organism evidence="4 5">
    <name type="scientific">Oleomonas cavernae</name>
    <dbReference type="NCBI Taxonomy" id="2320859"/>
    <lineage>
        <taxon>Bacteria</taxon>
        <taxon>Pseudomonadati</taxon>
        <taxon>Pseudomonadota</taxon>
        <taxon>Alphaproteobacteria</taxon>
        <taxon>Acetobacterales</taxon>
        <taxon>Acetobacteraceae</taxon>
        <taxon>Oleomonas</taxon>
    </lineage>
</organism>
<dbReference type="PROSITE" id="PS51462">
    <property type="entry name" value="NUDIX"/>
    <property type="match status" value="1"/>
</dbReference>
<dbReference type="InterPro" id="IPR000086">
    <property type="entry name" value="NUDIX_hydrolase_dom"/>
</dbReference>
<evidence type="ECO:0000259" key="3">
    <source>
        <dbReference type="PROSITE" id="PS51462"/>
    </source>
</evidence>
<dbReference type="InterPro" id="IPR015797">
    <property type="entry name" value="NUDIX_hydrolase-like_dom_sf"/>
</dbReference>
<keyword evidence="5" id="KW-1185">Reference proteome</keyword>
<reference evidence="4 5" key="1">
    <citation type="submission" date="2018-09" db="EMBL/GenBank/DDBJ databases">
        <authorList>
            <person name="Zhu H."/>
        </authorList>
    </citation>
    <scope>NUCLEOTIDE SEQUENCE [LARGE SCALE GENOMIC DNA]</scope>
    <source>
        <strain evidence="4 5">K1W22B-8</strain>
    </source>
</reference>
<evidence type="ECO:0000256" key="2">
    <source>
        <dbReference type="ARBA" id="ARBA00022801"/>
    </source>
</evidence>
<feature type="domain" description="Nudix hydrolase" evidence="3">
    <location>
        <begin position="7"/>
        <end position="131"/>
    </location>
</feature>
<dbReference type="EMBL" id="QYUK01000011">
    <property type="protein sequence ID" value="RJF90053.1"/>
    <property type="molecule type" value="Genomic_DNA"/>
</dbReference>
<protein>
    <submittedName>
        <fullName evidence="4">NUDIX domain-containing protein</fullName>
    </submittedName>
</protein>
<accession>A0A418WJ39</accession>
<comment type="caution">
    <text evidence="4">The sequence shown here is derived from an EMBL/GenBank/DDBJ whole genome shotgun (WGS) entry which is preliminary data.</text>
</comment>
<dbReference type="PANTHER" id="PTHR43046:SF16">
    <property type="entry name" value="ADP-RIBOSE PYROPHOSPHATASE YJHB-RELATED"/>
    <property type="match status" value="1"/>
</dbReference>
<dbReference type="PANTHER" id="PTHR43046">
    <property type="entry name" value="GDP-MANNOSE MANNOSYL HYDROLASE"/>
    <property type="match status" value="1"/>
</dbReference>